<comment type="caution">
    <text evidence="2">The sequence shown here is derived from an EMBL/GenBank/DDBJ whole genome shotgun (WGS) entry which is preliminary data.</text>
</comment>
<evidence type="ECO:0000313" key="2">
    <source>
        <dbReference type="EMBL" id="KJV54239.1"/>
    </source>
</evidence>
<gene>
    <name evidence="2" type="ORF">OTSGILL_0021</name>
</gene>
<evidence type="ECO:0008006" key="4">
    <source>
        <dbReference type="Google" id="ProtNLM"/>
    </source>
</evidence>
<protein>
    <recommendedName>
        <fullName evidence="4">Cell division protein FtsL</fullName>
    </recommendedName>
</protein>
<feature type="transmembrane region" description="Helical" evidence="1">
    <location>
        <begin position="6"/>
        <end position="26"/>
    </location>
</feature>
<dbReference type="PATRIC" id="fig|1359184.3.peg.26"/>
<dbReference type="Proteomes" id="UP000033769">
    <property type="component" value="Unassembled WGS sequence"/>
</dbReference>
<evidence type="ECO:0000256" key="1">
    <source>
        <dbReference type="SAM" id="Phobius"/>
    </source>
</evidence>
<accession>A0A0F3MI40</accession>
<name>A0A0F3MI40_ORITS</name>
<dbReference type="EMBL" id="LANO01000001">
    <property type="protein sequence ID" value="KJV54239.1"/>
    <property type="molecule type" value="Genomic_DNA"/>
</dbReference>
<reference evidence="2 3" key="1">
    <citation type="submission" date="2015-02" db="EMBL/GenBank/DDBJ databases">
        <title>Genome Sequencing of Rickettsiales.</title>
        <authorList>
            <person name="Daugherty S.C."/>
            <person name="Su Q."/>
            <person name="Abolude K."/>
            <person name="Beier-Sexton M."/>
            <person name="Carlyon J.A."/>
            <person name="Carter R."/>
            <person name="Day N.P."/>
            <person name="Dumler S.J."/>
            <person name="Dyachenko V."/>
            <person name="Godinez A."/>
            <person name="Kurtti T.J."/>
            <person name="Lichay M."/>
            <person name="Mullins K.E."/>
            <person name="Ott S."/>
            <person name="Pappas-Brown V."/>
            <person name="Paris D.H."/>
            <person name="Patel P."/>
            <person name="Richards A.L."/>
            <person name="Sadzewicz L."/>
            <person name="Sears K."/>
            <person name="Seidman D."/>
            <person name="Sengamalay N."/>
            <person name="Stenos J."/>
            <person name="Tallon L.J."/>
            <person name="Vincent G."/>
            <person name="Fraser C.M."/>
            <person name="Munderloh U."/>
            <person name="Dunning-Hotopp J.C."/>
        </authorList>
    </citation>
    <scope>NUCLEOTIDE SEQUENCE [LARGE SCALE GENOMIC DNA]</scope>
    <source>
        <strain evidence="2 3">Gilliam</strain>
    </source>
</reference>
<keyword evidence="1" id="KW-0472">Membrane</keyword>
<organism evidence="2 3">
    <name type="scientific">Orientia tsutsugamushi str. Gilliam</name>
    <dbReference type="NCBI Taxonomy" id="1359184"/>
    <lineage>
        <taxon>Bacteria</taxon>
        <taxon>Pseudomonadati</taxon>
        <taxon>Pseudomonadota</taxon>
        <taxon>Alphaproteobacteria</taxon>
        <taxon>Rickettsiales</taxon>
        <taxon>Rickettsiaceae</taxon>
        <taxon>Rickettsieae</taxon>
        <taxon>Orientia</taxon>
    </lineage>
</organism>
<dbReference type="AlphaFoldDB" id="A0A0F3MI40"/>
<evidence type="ECO:0000313" key="3">
    <source>
        <dbReference type="Proteomes" id="UP000033769"/>
    </source>
</evidence>
<proteinExistence type="predicted"/>
<keyword evidence="1" id="KW-0812">Transmembrane</keyword>
<sequence length="102" mass="11833">MNSKIMLNIINCAIVIMIFIVGYYLFAIKNDVNNLNYQLTQIDKQIREEVNNINIIKAELSHLTAPDRLRKLSTNHLYLRNIHTSQMIDDLLSTEEAINKDS</sequence>
<keyword evidence="1" id="KW-1133">Transmembrane helix</keyword>